<sequence>MNSKFRLFVLFFVSCISCGEAVGYLKYPIPDGNQLLLVPTASHIFTDHYSLEKEILISISEEFERNGFQVIPKEEYSLALHEAPIAKDHLERLEFELSQSKSSYEPKLKHWIRIAKEKGIPELVFVRFMKPETRNLIQVRLLWIHIIENEMERFDWNWENPNRFPFLKSKQEGRL</sequence>
<gene>
    <name evidence="1" type="ORF">EHQ46_00790</name>
</gene>
<proteinExistence type="predicted"/>
<keyword evidence="2" id="KW-1185">Reference proteome</keyword>
<dbReference type="RefSeq" id="WP_135632746.1">
    <property type="nucleotide sequence ID" value="NZ_RQFU01000003.1"/>
</dbReference>
<name>A0ABY2M961_9LEPT</name>
<comment type="caution">
    <text evidence="1">The sequence shown here is derived from an EMBL/GenBank/DDBJ whole genome shotgun (WGS) entry which is preliminary data.</text>
</comment>
<protein>
    <submittedName>
        <fullName evidence="1">Uncharacterized protein</fullName>
    </submittedName>
</protein>
<evidence type="ECO:0000313" key="2">
    <source>
        <dbReference type="Proteomes" id="UP000298200"/>
    </source>
</evidence>
<dbReference type="EMBL" id="RQFU01000003">
    <property type="protein sequence ID" value="TGL25524.1"/>
    <property type="molecule type" value="Genomic_DNA"/>
</dbReference>
<dbReference type="Proteomes" id="UP000298200">
    <property type="component" value="Unassembled WGS sequence"/>
</dbReference>
<reference evidence="2" key="1">
    <citation type="journal article" date="2019" name="PLoS Negl. Trop. Dis.">
        <title>Revisiting the worldwide diversity of Leptospira species in the environment.</title>
        <authorList>
            <person name="Vincent A.T."/>
            <person name="Schiettekatte O."/>
            <person name="Bourhy P."/>
            <person name="Veyrier F.J."/>
            <person name="Picardeau M."/>
        </authorList>
    </citation>
    <scope>NUCLEOTIDE SEQUENCE [LARGE SCALE GENOMIC DNA]</scope>
    <source>
        <strain evidence="2">201800272</strain>
    </source>
</reference>
<organism evidence="1 2">
    <name type="scientific">Leptospira yanagawae</name>
    <dbReference type="NCBI Taxonomy" id="293069"/>
    <lineage>
        <taxon>Bacteria</taxon>
        <taxon>Pseudomonadati</taxon>
        <taxon>Spirochaetota</taxon>
        <taxon>Spirochaetia</taxon>
        <taxon>Leptospirales</taxon>
        <taxon>Leptospiraceae</taxon>
        <taxon>Leptospira</taxon>
    </lineage>
</organism>
<evidence type="ECO:0000313" key="1">
    <source>
        <dbReference type="EMBL" id="TGL25524.1"/>
    </source>
</evidence>
<accession>A0ABY2M961</accession>